<dbReference type="Proteomes" id="UP000092651">
    <property type="component" value="Unassembled WGS sequence"/>
</dbReference>
<dbReference type="PANTHER" id="PTHR46796:SF13">
    <property type="entry name" value="HTH-TYPE TRANSCRIPTIONAL ACTIVATOR RHAS"/>
    <property type="match status" value="1"/>
</dbReference>
<dbReference type="SUPFAM" id="SSF46689">
    <property type="entry name" value="Homeodomain-like"/>
    <property type="match status" value="2"/>
</dbReference>
<dbReference type="InterPro" id="IPR001387">
    <property type="entry name" value="Cro/C1-type_HTH"/>
</dbReference>
<dbReference type="EMBL" id="MAYH01000001">
    <property type="protein sequence ID" value="OCA76896.1"/>
    <property type="molecule type" value="Genomic_DNA"/>
</dbReference>
<dbReference type="AlphaFoldDB" id="A0A1B8ZZ69"/>
<dbReference type="GO" id="GO:0003700">
    <property type="term" value="F:DNA-binding transcription factor activity"/>
    <property type="evidence" value="ECO:0007669"/>
    <property type="project" value="InterPro"/>
</dbReference>
<sequence>MTETFKTFKPQDPVVSKYVSYYYLEIKPDNILREFECFPHFNNSISLYKSHQRVSDGTIQYEEKGIPLQIFTPIRENILHVKQAGSIHRIVVVFDPLGIHQFYRELDFNDFIRDFAFFTPSELDLLFKTDNTEALCTLLDQSLSIRYREYRNDLISEAVQYIFDTPEGLSVEDLAEKLQISRRHLTRVFKSIFGISVQKFQKIVLFRKTLQHKLSDNPDQNFTSLAHEYNFSDQAHFNKMFGNFTNHSPKQFLKKGTLLGTEDTFWHLLK</sequence>
<dbReference type="Gene3D" id="1.10.10.60">
    <property type="entry name" value="Homeodomain-like"/>
    <property type="match status" value="1"/>
</dbReference>
<name>A0A1B8ZZ69_9FLAO</name>
<keyword evidence="3" id="KW-0804">Transcription</keyword>
<evidence type="ECO:0000313" key="5">
    <source>
        <dbReference type="EMBL" id="OCA76896.1"/>
    </source>
</evidence>
<dbReference type="RefSeq" id="WP_065392655.1">
    <property type="nucleotide sequence ID" value="NZ_MAYH01000001.1"/>
</dbReference>
<dbReference type="InterPro" id="IPR050204">
    <property type="entry name" value="AraC_XylS_family_regulators"/>
</dbReference>
<dbReference type="GO" id="GO:0043565">
    <property type="term" value="F:sequence-specific DNA binding"/>
    <property type="evidence" value="ECO:0007669"/>
    <property type="project" value="InterPro"/>
</dbReference>
<keyword evidence="1" id="KW-0805">Transcription regulation</keyword>
<dbReference type="SMART" id="SM00342">
    <property type="entry name" value="HTH_ARAC"/>
    <property type="match status" value="1"/>
</dbReference>
<dbReference type="InterPro" id="IPR009057">
    <property type="entry name" value="Homeodomain-like_sf"/>
</dbReference>
<evidence type="ECO:0000256" key="2">
    <source>
        <dbReference type="ARBA" id="ARBA00023125"/>
    </source>
</evidence>
<dbReference type="PROSITE" id="PS01124">
    <property type="entry name" value="HTH_ARAC_FAMILY_2"/>
    <property type="match status" value="1"/>
</dbReference>
<dbReference type="CDD" id="cd00093">
    <property type="entry name" value="HTH_XRE"/>
    <property type="match status" value="1"/>
</dbReference>
<evidence type="ECO:0000256" key="1">
    <source>
        <dbReference type="ARBA" id="ARBA00023015"/>
    </source>
</evidence>
<evidence type="ECO:0000313" key="6">
    <source>
        <dbReference type="Proteomes" id="UP000092651"/>
    </source>
</evidence>
<dbReference type="Pfam" id="PF12833">
    <property type="entry name" value="HTH_18"/>
    <property type="match status" value="1"/>
</dbReference>
<dbReference type="InterPro" id="IPR018060">
    <property type="entry name" value="HTH_AraC"/>
</dbReference>
<comment type="caution">
    <text evidence="5">The sequence shown here is derived from an EMBL/GenBank/DDBJ whole genome shotgun (WGS) entry which is preliminary data.</text>
</comment>
<keyword evidence="6" id="KW-1185">Reference proteome</keyword>
<feature type="domain" description="HTH araC/xylS-type" evidence="4">
    <location>
        <begin position="156"/>
        <end position="255"/>
    </location>
</feature>
<evidence type="ECO:0000259" key="4">
    <source>
        <dbReference type="PROSITE" id="PS01124"/>
    </source>
</evidence>
<gene>
    <name evidence="5" type="ORF">BBI01_00055</name>
</gene>
<keyword evidence="2" id="KW-0238">DNA-binding</keyword>
<protein>
    <submittedName>
        <fullName evidence="5">Transcriptional regulator</fullName>
    </submittedName>
</protein>
<dbReference type="OrthoDB" id="662446at2"/>
<organism evidence="5 6">
    <name type="scientific">Chryseobacterium artocarpi</name>
    <dbReference type="NCBI Taxonomy" id="1414727"/>
    <lineage>
        <taxon>Bacteria</taxon>
        <taxon>Pseudomonadati</taxon>
        <taxon>Bacteroidota</taxon>
        <taxon>Flavobacteriia</taxon>
        <taxon>Flavobacteriales</taxon>
        <taxon>Weeksellaceae</taxon>
        <taxon>Chryseobacterium group</taxon>
        <taxon>Chryseobacterium</taxon>
    </lineage>
</organism>
<reference evidence="5 6" key="1">
    <citation type="submission" date="2016-07" db="EMBL/GenBank/DDBJ databases">
        <authorList>
            <person name="Jeong J.-J."/>
            <person name="Kim D.W."/>
            <person name="Sang M.K."/>
            <person name="Choi I.-G."/>
            <person name="Kim K.D."/>
        </authorList>
    </citation>
    <scope>NUCLEOTIDE SEQUENCE [LARGE SCALE GENOMIC DNA]</scope>
    <source>
        <strain evidence="5 6">UTM-3</strain>
    </source>
</reference>
<evidence type="ECO:0000256" key="3">
    <source>
        <dbReference type="ARBA" id="ARBA00023163"/>
    </source>
</evidence>
<dbReference type="PANTHER" id="PTHR46796">
    <property type="entry name" value="HTH-TYPE TRANSCRIPTIONAL ACTIVATOR RHAS-RELATED"/>
    <property type="match status" value="1"/>
</dbReference>
<accession>A0A1B8ZZ69</accession>
<proteinExistence type="predicted"/>